<comment type="caution">
    <text evidence="1">The sequence shown here is derived from an EMBL/GenBank/DDBJ whole genome shotgun (WGS) entry which is preliminary data.</text>
</comment>
<dbReference type="AlphaFoldDB" id="A0A0F9JA84"/>
<feature type="non-terminal residue" evidence="1">
    <location>
        <position position="215"/>
    </location>
</feature>
<organism evidence="1">
    <name type="scientific">marine sediment metagenome</name>
    <dbReference type="NCBI Taxonomy" id="412755"/>
    <lineage>
        <taxon>unclassified sequences</taxon>
        <taxon>metagenomes</taxon>
        <taxon>ecological metagenomes</taxon>
    </lineage>
</organism>
<accession>A0A0F9JA84</accession>
<reference evidence="1" key="1">
    <citation type="journal article" date="2015" name="Nature">
        <title>Complex archaea that bridge the gap between prokaryotes and eukaryotes.</title>
        <authorList>
            <person name="Spang A."/>
            <person name="Saw J.H."/>
            <person name="Jorgensen S.L."/>
            <person name="Zaremba-Niedzwiedzka K."/>
            <person name="Martijn J."/>
            <person name="Lind A.E."/>
            <person name="van Eijk R."/>
            <person name="Schleper C."/>
            <person name="Guy L."/>
            <person name="Ettema T.J."/>
        </authorList>
    </citation>
    <scope>NUCLEOTIDE SEQUENCE</scope>
</reference>
<proteinExistence type="predicted"/>
<dbReference type="EMBL" id="LAZR01010478">
    <property type="protein sequence ID" value="KKM66699.1"/>
    <property type="molecule type" value="Genomic_DNA"/>
</dbReference>
<name>A0A0F9JA84_9ZZZZ</name>
<evidence type="ECO:0000313" key="1">
    <source>
        <dbReference type="EMBL" id="KKM66699.1"/>
    </source>
</evidence>
<sequence>MKKLTILVSMVLALSLVLATPVYAVPALPHAFYGSVTVNGAPAPPGTSVEARGTGVMTGIEDNPTVTTVSGIYGTSDPFAHRLVVQGDILDGTILTFYVNGTSTGQTAEWDSGETTELDLTVTEVIVEVIVEPPPAPTPAPTPPAPTPPEATEVVPGYWDVDEVITEEGVFTEAVALESADDLVQVTIAEDTVGLTAEGEPLEVITTVAVAEPPS</sequence>
<gene>
    <name evidence="1" type="ORF">LCGC14_1478560</name>
</gene>
<protein>
    <submittedName>
        <fullName evidence="1">Uncharacterized protein</fullName>
    </submittedName>
</protein>